<organism evidence="2 3">
    <name type="scientific">Aspergillus pseudoustus</name>
    <dbReference type="NCBI Taxonomy" id="1810923"/>
    <lineage>
        <taxon>Eukaryota</taxon>
        <taxon>Fungi</taxon>
        <taxon>Dikarya</taxon>
        <taxon>Ascomycota</taxon>
        <taxon>Pezizomycotina</taxon>
        <taxon>Eurotiomycetes</taxon>
        <taxon>Eurotiomycetidae</taxon>
        <taxon>Eurotiales</taxon>
        <taxon>Aspergillaceae</taxon>
        <taxon>Aspergillus</taxon>
        <taxon>Aspergillus subgen. Nidulantes</taxon>
    </lineage>
</organism>
<dbReference type="Proteomes" id="UP001610446">
    <property type="component" value="Unassembled WGS sequence"/>
</dbReference>
<feature type="region of interest" description="Disordered" evidence="1">
    <location>
        <begin position="65"/>
        <end position="196"/>
    </location>
</feature>
<protein>
    <submittedName>
        <fullName evidence="2">Uncharacterized protein</fullName>
    </submittedName>
</protein>
<name>A0ABR4IVT9_9EURO</name>
<evidence type="ECO:0000313" key="2">
    <source>
        <dbReference type="EMBL" id="KAL2831886.1"/>
    </source>
</evidence>
<reference evidence="2 3" key="1">
    <citation type="submission" date="2024-07" db="EMBL/GenBank/DDBJ databases">
        <title>Section-level genome sequencing and comparative genomics of Aspergillus sections Usti and Cavernicolus.</title>
        <authorList>
            <consortium name="Lawrence Berkeley National Laboratory"/>
            <person name="Nybo J.L."/>
            <person name="Vesth T.C."/>
            <person name="Theobald S."/>
            <person name="Frisvad J.C."/>
            <person name="Larsen T.O."/>
            <person name="Kjaerboelling I."/>
            <person name="Rothschild-Mancinelli K."/>
            <person name="Lyhne E.K."/>
            <person name="Kogle M.E."/>
            <person name="Barry K."/>
            <person name="Clum A."/>
            <person name="Na H."/>
            <person name="Ledsgaard L."/>
            <person name="Lin J."/>
            <person name="Lipzen A."/>
            <person name="Kuo A."/>
            <person name="Riley R."/>
            <person name="Mondo S."/>
            <person name="Labutti K."/>
            <person name="Haridas S."/>
            <person name="Pangalinan J."/>
            <person name="Salamov A.A."/>
            <person name="Simmons B.A."/>
            <person name="Magnuson J.K."/>
            <person name="Chen J."/>
            <person name="Drula E."/>
            <person name="Henrissat B."/>
            <person name="Wiebenga A."/>
            <person name="Lubbers R.J."/>
            <person name="Gomes A.C."/>
            <person name="Makela M.R."/>
            <person name="Stajich J."/>
            <person name="Grigoriev I.V."/>
            <person name="Mortensen U.H."/>
            <person name="De Vries R.P."/>
            <person name="Baker S.E."/>
            <person name="Andersen M.R."/>
        </authorList>
    </citation>
    <scope>NUCLEOTIDE SEQUENCE [LARGE SCALE GENOMIC DNA]</scope>
    <source>
        <strain evidence="2 3">CBS 123904</strain>
    </source>
</reference>
<accession>A0ABR4IVT9</accession>
<feature type="compositionally biased region" description="Acidic residues" evidence="1">
    <location>
        <begin position="136"/>
        <end position="158"/>
    </location>
</feature>
<gene>
    <name evidence="2" type="ORF">BJY01DRAFT_254105</name>
</gene>
<sequence length="196" mass="21682">MRWTEDNKDILWSTIFKTQSFHLDLDTISAEWTGDEKPTPKAIKEFLGRYRKSLRADNKITFGMSAKRAAEDGIPAGKPRKKAATSADTTSGVGGVQKNKAATKRRGRAAAASKGKGKDVNTNAEGKKKLQQQPQNEEDEEHESGDEETEHNDDDDEAVAIKQEVGEVPMAEDAQQGTPLPQVVIKREVNVEDEQY</sequence>
<evidence type="ECO:0000256" key="1">
    <source>
        <dbReference type="SAM" id="MobiDB-lite"/>
    </source>
</evidence>
<comment type="caution">
    <text evidence="2">The sequence shown here is derived from an EMBL/GenBank/DDBJ whole genome shotgun (WGS) entry which is preliminary data.</text>
</comment>
<dbReference type="EMBL" id="JBFXLU010000274">
    <property type="protein sequence ID" value="KAL2831886.1"/>
    <property type="molecule type" value="Genomic_DNA"/>
</dbReference>
<keyword evidence="3" id="KW-1185">Reference proteome</keyword>
<proteinExistence type="predicted"/>
<evidence type="ECO:0000313" key="3">
    <source>
        <dbReference type="Proteomes" id="UP001610446"/>
    </source>
</evidence>